<proteinExistence type="predicted"/>
<dbReference type="Pfam" id="PF20415">
    <property type="entry name" value="DUF6699"/>
    <property type="match status" value="1"/>
</dbReference>
<feature type="domain" description="DUF6699" evidence="1">
    <location>
        <begin position="197"/>
        <end position="277"/>
    </location>
</feature>
<gene>
    <name evidence="2" type="ORF">K435DRAFT_780919</name>
</gene>
<accession>A0A4S8LNV5</accession>
<protein>
    <recommendedName>
        <fullName evidence="1">DUF6699 domain-containing protein</fullName>
    </recommendedName>
</protein>
<name>A0A4S8LNV5_DENBC</name>
<evidence type="ECO:0000313" key="2">
    <source>
        <dbReference type="EMBL" id="THU91046.1"/>
    </source>
</evidence>
<dbReference type="InterPro" id="IPR046522">
    <property type="entry name" value="DUF6699"/>
</dbReference>
<evidence type="ECO:0000313" key="3">
    <source>
        <dbReference type="Proteomes" id="UP000297245"/>
    </source>
</evidence>
<organism evidence="2 3">
    <name type="scientific">Dendrothele bispora (strain CBS 962.96)</name>
    <dbReference type="NCBI Taxonomy" id="1314807"/>
    <lineage>
        <taxon>Eukaryota</taxon>
        <taxon>Fungi</taxon>
        <taxon>Dikarya</taxon>
        <taxon>Basidiomycota</taxon>
        <taxon>Agaricomycotina</taxon>
        <taxon>Agaricomycetes</taxon>
        <taxon>Agaricomycetidae</taxon>
        <taxon>Agaricales</taxon>
        <taxon>Agaricales incertae sedis</taxon>
        <taxon>Dendrothele</taxon>
    </lineage>
</organism>
<dbReference type="EMBL" id="ML179317">
    <property type="protein sequence ID" value="THU91046.1"/>
    <property type="molecule type" value="Genomic_DNA"/>
</dbReference>
<evidence type="ECO:0000259" key="1">
    <source>
        <dbReference type="Pfam" id="PF20415"/>
    </source>
</evidence>
<sequence>MNVTFYPSPSPRLPLSWPIATFGPLPYYPGTPSIVNVQYGPNYYFTPPPNTTPTPKLITPPPQPPLTLPSPRQPTLIPFQVRPHPLLSMNPHPDENPYVHWNIVDRPEHGASAPAPVTRESMNEQAFYFSRGEPAGIVISIDDNNGTTGDNTGIQPSINDWIQQWGPITVTPNYRNTVLPLMMSPGSMLNSPGGRTGNPKFTIGDVLSAIWRHFYEPLTPEEVGRMNEWYPGYLDKYRMIREQIVLRRGLVDPNRVYRRSDVLGQRIRFGGFSVVEDGVGSGFGPGPGPGPGLGFGFGSGDRPNDEQNCIKLALLDA</sequence>
<reference evidence="2 3" key="1">
    <citation type="journal article" date="2019" name="Nat. Ecol. Evol.">
        <title>Megaphylogeny resolves global patterns of mushroom evolution.</title>
        <authorList>
            <person name="Varga T."/>
            <person name="Krizsan K."/>
            <person name="Foldi C."/>
            <person name="Dima B."/>
            <person name="Sanchez-Garcia M."/>
            <person name="Sanchez-Ramirez S."/>
            <person name="Szollosi G.J."/>
            <person name="Szarkandi J.G."/>
            <person name="Papp V."/>
            <person name="Albert L."/>
            <person name="Andreopoulos W."/>
            <person name="Angelini C."/>
            <person name="Antonin V."/>
            <person name="Barry K.W."/>
            <person name="Bougher N.L."/>
            <person name="Buchanan P."/>
            <person name="Buyck B."/>
            <person name="Bense V."/>
            <person name="Catcheside P."/>
            <person name="Chovatia M."/>
            <person name="Cooper J."/>
            <person name="Damon W."/>
            <person name="Desjardin D."/>
            <person name="Finy P."/>
            <person name="Geml J."/>
            <person name="Haridas S."/>
            <person name="Hughes K."/>
            <person name="Justo A."/>
            <person name="Karasinski D."/>
            <person name="Kautmanova I."/>
            <person name="Kiss B."/>
            <person name="Kocsube S."/>
            <person name="Kotiranta H."/>
            <person name="LaButti K.M."/>
            <person name="Lechner B.E."/>
            <person name="Liimatainen K."/>
            <person name="Lipzen A."/>
            <person name="Lukacs Z."/>
            <person name="Mihaltcheva S."/>
            <person name="Morgado L.N."/>
            <person name="Niskanen T."/>
            <person name="Noordeloos M.E."/>
            <person name="Ohm R.A."/>
            <person name="Ortiz-Santana B."/>
            <person name="Ovrebo C."/>
            <person name="Racz N."/>
            <person name="Riley R."/>
            <person name="Savchenko A."/>
            <person name="Shiryaev A."/>
            <person name="Soop K."/>
            <person name="Spirin V."/>
            <person name="Szebenyi C."/>
            <person name="Tomsovsky M."/>
            <person name="Tulloss R.E."/>
            <person name="Uehling J."/>
            <person name="Grigoriev I.V."/>
            <person name="Vagvolgyi C."/>
            <person name="Papp T."/>
            <person name="Martin F.M."/>
            <person name="Miettinen O."/>
            <person name="Hibbett D.S."/>
            <person name="Nagy L.G."/>
        </authorList>
    </citation>
    <scope>NUCLEOTIDE SEQUENCE [LARGE SCALE GENOMIC DNA]</scope>
    <source>
        <strain evidence="2 3">CBS 962.96</strain>
    </source>
</reference>
<dbReference type="Proteomes" id="UP000297245">
    <property type="component" value="Unassembled WGS sequence"/>
</dbReference>
<dbReference type="AlphaFoldDB" id="A0A4S8LNV5"/>
<keyword evidence="3" id="KW-1185">Reference proteome</keyword>